<dbReference type="Proteomes" id="UP000190135">
    <property type="component" value="Unassembled WGS sequence"/>
</dbReference>
<dbReference type="Gene3D" id="3.90.245.10">
    <property type="entry name" value="Ribonucleoside hydrolase-like"/>
    <property type="match status" value="1"/>
</dbReference>
<keyword evidence="1" id="KW-0378">Hydrolase</keyword>
<dbReference type="SUPFAM" id="SSF53590">
    <property type="entry name" value="Nucleoside hydrolase"/>
    <property type="match status" value="1"/>
</dbReference>
<reference evidence="4 5" key="1">
    <citation type="submission" date="2017-02" db="EMBL/GenBank/DDBJ databases">
        <authorList>
            <person name="Peterson S.W."/>
        </authorList>
    </citation>
    <scope>NUCLEOTIDE SEQUENCE [LARGE SCALE GENOMIC DNA]</scope>
    <source>
        <strain evidence="4 5">USBA 369</strain>
    </source>
</reference>
<dbReference type="STRING" id="1365950.SAMN05428963_11476"/>
<evidence type="ECO:0000313" key="4">
    <source>
        <dbReference type="EMBL" id="SKA31941.1"/>
    </source>
</evidence>
<keyword evidence="2" id="KW-0326">Glycosidase</keyword>
<organism evidence="4 5">
    <name type="scientific">Consotaella salsifontis</name>
    <dbReference type="NCBI Taxonomy" id="1365950"/>
    <lineage>
        <taxon>Bacteria</taxon>
        <taxon>Pseudomonadati</taxon>
        <taxon>Pseudomonadota</taxon>
        <taxon>Alphaproteobacteria</taxon>
        <taxon>Hyphomicrobiales</taxon>
        <taxon>Aurantimonadaceae</taxon>
        <taxon>Consotaella</taxon>
    </lineage>
</organism>
<dbReference type="PANTHER" id="PTHR12304:SF4">
    <property type="entry name" value="URIDINE NUCLEOSIDASE"/>
    <property type="match status" value="1"/>
</dbReference>
<keyword evidence="5" id="KW-1185">Reference proteome</keyword>
<gene>
    <name evidence="4" type="ORF">SAMN05428963_11476</name>
</gene>
<dbReference type="InterPro" id="IPR036452">
    <property type="entry name" value="Ribo_hydro-like"/>
</dbReference>
<sequence length="324" mass="33512">MTARSVILDADPGVDDMGAILLALASPELDVEAVCAVAGNVPVEATVRNALKTVALAGQPGIPVLRGSARPLVAEQVLGKHAAVGVFPDDIVPPTEIDPQSGSAALFIAERAIVAARDGRRLSICASGPLTDIALALTMDARVARGIERIAIMGGAFTALGNRRPFAEFNMLADPHAAASVFASGVAVTLFPLDVTQQALLQDHHLATLRASCGAAGKALAAMFEFSDRGNLARYGRPGGPIHDIMPVAFLIAPDLFTLRPAVLGIETGGSTAGHTFADFDAPAGDVPVAEIAVAVDEERLFALLLGRLSAYGEREKAQSETRS</sequence>
<dbReference type="PANTHER" id="PTHR12304">
    <property type="entry name" value="INOSINE-URIDINE PREFERRING NUCLEOSIDE HYDROLASE"/>
    <property type="match status" value="1"/>
</dbReference>
<feature type="domain" description="Inosine/uridine-preferring nucleoside hydrolase" evidence="3">
    <location>
        <begin position="6"/>
        <end position="302"/>
    </location>
</feature>
<protein>
    <submittedName>
        <fullName evidence="4">Purine nucleosidase</fullName>
    </submittedName>
</protein>
<dbReference type="GO" id="GO:0005829">
    <property type="term" value="C:cytosol"/>
    <property type="evidence" value="ECO:0007669"/>
    <property type="project" value="TreeGrafter"/>
</dbReference>
<dbReference type="InterPro" id="IPR023186">
    <property type="entry name" value="IUNH"/>
</dbReference>
<name>A0A1T4SVL3_9HYPH</name>
<dbReference type="EMBL" id="FUXL01000014">
    <property type="protein sequence ID" value="SKA31941.1"/>
    <property type="molecule type" value="Genomic_DNA"/>
</dbReference>
<proteinExistence type="predicted"/>
<dbReference type="GO" id="GO:0008477">
    <property type="term" value="F:purine nucleosidase activity"/>
    <property type="evidence" value="ECO:0007669"/>
    <property type="project" value="TreeGrafter"/>
</dbReference>
<evidence type="ECO:0000256" key="2">
    <source>
        <dbReference type="ARBA" id="ARBA00023295"/>
    </source>
</evidence>
<evidence type="ECO:0000313" key="5">
    <source>
        <dbReference type="Proteomes" id="UP000190135"/>
    </source>
</evidence>
<accession>A0A1T4SVL3</accession>
<dbReference type="RefSeq" id="WP_078709698.1">
    <property type="nucleotide sequence ID" value="NZ_FUXL01000014.1"/>
</dbReference>
<dbReference type="OrthoDB" id="9797882at2"/>
<evidence type="ECO:0000259" key="3">
    <source>
        <dbReference type="Pfam" id="PF01156"/>
    </source>
</evidence>
<dbReference type="AlphaFoldDB" id="A0A1T4SVL3"/>
<evidence type="ECO:0000256" key="1">
    <source>
        <dbReference type="ARBA" id="ARBA00022801"/>
    </source>
</evidence>
<dbReference type="Pfam" id="PF01156">
    <property type="entry name" value="IU_nuc_hydro"/>
    <property type="match status" value="1"/>
</dbReference>
<dbReference type="GO" id="GO:0006152">
    <property type="term" value="P:purine nucleoside catabolic process"/>
    <property type="evidence" value="ECO:0007669"/>
    <property type="project" value="TreeGrafter"/>
</dbReference>
<dbReference type="InterPro" id="IPR001910">
    <property type="entry name" value="Inosine/uridine_hydrolase_dom"/>
</dbReference>